<dbReference type="OrthoDB" id="2353131at2"/>
<evidence type="ECO:0000313" key="9">
    <source>
        <dbReference type="Proteomes" id="UP000198565"/>
    </source>
</evidence>
<dbReference type="Proteomes" id="UP000198565">
    <property type="component" value="Unassembled WGS sequence"/>
</dbReference>
<evidence type="ECO:0000256" key="2">
    <source>
        <dbReference type="ARBA" id="ARBA00022490"/>
    </source>
</evidence>
<evidence type="ECO:0000256" key="7">
    <source>
        <dbReference type="ARBA" id="ARBA00093797"/>
    </source>
</evidence>
<organism evidence="8 9">
    <name type="scientific">Gracilibacillus orientalis</name>
    <dbReference type="NCBI Taxonomy" id="334253"/>
    <lineage>
        <taxon>Bacteria</taxon>
        <taxon>Bacillati</taxon>
        <taxon>Bacillota</taxon>
        <taxon>Bacilli</taxon>
        <taxon>Bacillales</taxon>
        <taxon>Bacillaceae</taxon>
        <taxon>Gracilibacillus</taxon>
    </lineage>
</organism>
<evidence type="ECO:0000256" key="4">
    <source>
        <dbReference type="ARBA" id="ARBA00023186"/>
    </source>
</evidence>
<dbReference type="EMBL" id="FOTR01000010">
    <property type="protein sequence ID" value="SFM23172.1"/>
    <property type="molecule type" value="Genomic_DNA"/>
</dbReference>
<keyword evidence="8" id="KW-0969">Cilium</keyword>
<reference evidence="9" key="1">
    <citation type="submission" date="2016-10" db="EMBL/GenBank/DDBJ databases">
        <authorList>
            <person name="Varghese N."/>
            <person name="Submissions S."/>
        </authorList>
    </citation>
    <scope>NUCLEOTIDE SEQUENCE [LARGE SCALE GENOMIC DNA]</scope>
    <source>
        <strain evidence="9">CGMCC 1.4250</strain>
    </source>
</reference>
<dbReference type="STRING" id="334253.SAMN04487943_11094"/>
<name>A0A1I4P5Z6_9BACI</name>
<dbReference type="AlphaFoldDB" id="A0A1I4P5Z6"/>
<comment type="subcellular location">
    <subcellularLocation>
        <location evidence="1">Cytoplasm</location>
        <location evidence="1">Cytosol</location>
    </subcellularLocation>
</comment>
<evidence type="ECO:0000256" key="5">
    <source>
        <dbReference type="ARBA" id="ARBA00093765"/>
    </source>
</evidence>
<dbReference type="RefSeq" id="WP_091484860.1">
    <property type="nucleotide sequence ID" value="NZ_FOTR01000010.1"/>
</dbReference>
<evidence type="ECO:0000256" key="1">
    <source>
        <dbReference type="ARBA" id="ARBA00004514"/>
    </source>
</evidence>
<evidence type="ECO:0000256" key="3">
    <source>
        <dbReference type="ARBA" id="ARBA00022795"/>
    </source>
</evidence>
<keyword evidence="8" id="KW-0282">Flagellum</keyword>
<comment type="similarity">
    <text evidence="6">Belongs to the bacillales FliT family.</text>
</comment>
<comment type="function">
    <text evidence="5">May act as an export chaperone for the filament capping protein FliD.</text>
</comment>
<sequence>MEALKQYFQKTKMMLQLLEQPFKNDERERAIEKINQLLEEREPLTKEIKPPFSSEEQVLGNKVLELDQQLDQQLKKVFQHIKKDMRNAKKQPRSNHSYLNPYKNVASYDGRFLDSKK</sequence>
<keyword evidence="3" id="KW-1005">Bacterial flagellum biogenesis</keyword>
<keyword evidence="2" id="KW-0963">Cytoplasm</keyword>
<evidence type="ECO:0000256" key="6">
    <source>
        <dbReference type="ARBA" id="ARBA00093785"/>
    </source>
</evidence>
<evidence type="ECO:0000313" key="8">
    <source>
        <dbReference type="EMBL" id="SFM23172.1"/>
    </source>
</evidence>
<dbReference type="Pfam" id="PF05400">
    <property type="entry name" value="FliT"/>
    <property type="match status" value="1"/>
</dbReference>
<proteinExistence type="inferred from homology"/>
<keyword evidence="8" id="KW-0966">Cell projection</keyword>
<keyword evidence="4" id="KW-0143">Chaperone</keyword>
<accession>A0A1I4P5Z6</accession>
<gene>
    <name evidence="8" type="ORF">SAMN04487943_11094</name>
</gene>
<dbReference type="InterPro" id="IPR008622">
    <property type="entry name" value="FliT"/>
</dbReference>
<keyword evidence="9" id="KW-1185">Reference proteome</keyword>
<protein>
    <recommendedName>
        <fullName evidence="7">Flagellar protein FliT</fullName>
    </recommendedName>
</protein>